<gene>
    <name evidence="1" type="ORF">A6F49_04700</name>
</gene>
<reference evidence="1 2" key="1">
    <citation type="submission" date="2016-04" db="EMBL/GenBank/DDBJ databases">
        <title>First whole genome shotgun sequence of the bacterium Enteractinococcus sp. strain UASWS1574.</title>
        <authorList>
            <person name="Crovadore J."/>
            <person name="Chablais R."/>
            <person name="Lefort F."/>
        </authorList>
    </citation>
    <scope>NUCLEOTIDE SEQUENCE [LARGE SCALE GENOMIC DNA]</scope>
    <source>
        <strain evidence="1 2">UASWS1574</strain>
    </source>
</reference>
<dbReference type="AlphaFoldDB" id="A0A1B7M2Q5"/>
<keyword evidence="2" id="KW-1185">Reference proteome</keyword>
<evidence type="ECO:0000313" key="1">
    <source>
        <dbReference type="EMBL" id="OAV62809.1"/>
    </source>
</evidence>
<proteinExistence type="predicted"/>
<protein>
    <submittedName>
        <fullName evidence="1">Uncharacterized protein</fullName>
    </submittedName>
</protein>
<organism evidence="1 2">
    <name type="scientific">Enteractinococcus helveticum</name>
    <dbReference type="NCBI Taxonomy" id="1837282"/>
    <lineage>
        <taxon>Bacteria</taxon>
        <taxon>Bacillati</taxon>
        <taxon>Actinomycetota</taxon>
        <taxon>Actinomycetes</taxon>
        <taxon>Micrococcales</taxon>
        <taxon>Micrococcaceae</taxon>
    </lineage>
</organism>
<dbReference type="EMBL" id="LXEY01000008">
    <property type="protein sequence ID" value="OAV62809.1"/>
    <property type="molecule type" value="Genomic_DNA"/>
</dbReference>
<dbReference type="STRING" id="1837282.A6F49_04700"/>
<sequence length="110" mass="12881">MQAIVMNQHSIHLPDPPSSKHFWRIKTSVFHQSTAVQLRRRIGRFSVAVATEYLIAVSVRSLPNVAYDAALRILQKRSQNRSQKRQREQQYFNDKYDRLASLKTYNGDYS</sequence>
<comment type="caution">
    <text evidence="1">The sequence shown here is derived from an EMBL/GenBank/DDBJ whole genome shotgun (WGS) entry which is preliminary data.</text>
</comment>
<dbReference type="Proteomes" id="UP000078292">
    <property type="component" value="Unassembled WGS sequence"/>
</dbReference>
<accession>A0A1B7M2Q5</accession>
<name>A0A1B7M2Q5_9MICC</name>
<evidence type="ECO:0000313" key="2">
    <source>
        <dbReference type="Proteomes" id="UP000078292"/>
    </source>
</evidence>